<dbReference type="InterPro" id="IPR011701">
    <property type="entry name" value="MFS"/>
</dbReference>
<sequence>ELLCAEELLQGNLTSPPFGHTTMSISADRGGAVMASDGGPFRTPTLEVHPIESIATGFPIIDGEDQEETEDRDEKPGCLTPLWMLAIFCVINLINYVDRGAIASNGVNGRQGNHTCLPAEECYRGYGIQGDFHLSNFQDGVLPAAFMVGLLVASPIFAQLSKTYNQFHLIGWGLTVWTIAVGACGFTVGFWSLTFCRMFVGVGEASFVSLAAPFIDDNAPAAQKSSWLACFYSCIPVGVALGYVFGQEIGAHFSWRAAFWLEALLMLPFCVFAFTAQAPALRGFHAPGKRKPVRSEGSTERPEESRSKWRAHAGVVWEDTKELVANPVYRANIMGYIANCAVVGCLAFWAPKAGAQAFNMENADLVFGGVTVATGLLGTFVGGLALDFVGSTMTNAFLLNASSTALAAVFLIGSFWTGTVQRFVPMLAVGEFFLFIMQGPVNAITLWSVPPTQRPFACAMGTVAIHLFGDVPSPPLLGRLQDWLHDWRLSVTILNTLLLAGAAFWVHGSYVARTAKDYRATYSRDSSALLLDDERDVLEDQVQGVT</sequence>
<comment type="similarity">
    <text evidence="6">Belongs to the major facilitator superfamily. Spinster (TC 2.A.1.49) family.</text>
</comment>
<dbReference type="EMBL" id="DF238115">
    <property type="protein sequence ID" value="GAQ92848.1"/>
    <property type="molecule type" value="Genomic_DNA"/>
</dbReference>
<dbReference type="InterPro" id="IPR020846">
    <property type="entry name" value="MFS_dom"/>
</dbReference>
<keyword evidence="11" id="KW-1185">Reference proteome</keyword>
<dbReference type="InterPro" id="IPR036259">
    <property type="entry name" value="MFS_trans_sf"/>
</dbReference>
<dbReference type="PANTHER" id="PTHR23505">
    <property type="entry name" value="SPINSTER"/>
    <property type="match status" value="1"/>
</dbReference>
<evidence type="ECO:0000256" key="8">
    <source>
        <dbReference type="SAM" id="Phobius"/>
    </source>
</evidence>
<dbReference type="STRING" id="105231.A0A1Y1IX52"/>
<dbReference type="PROSITE" id="PS50850">
    <property type="entry name" value="MFS"/>
    <property type="match status" value="1"/>
</dbReference>
<dbReference type="GO" id="GO:0022857">
    <property type="term" value="F:transmembrane transporter activity"/>
    <property type="evidence" value="ECO:0000318"/>
    <property type="project" value="GO_Central"/>
</dbReference>
<protein>
    <submittedName>
        <fullName evidence="10">Major facilitator superfamily protein</fullName>
    </submittedName>
</protein>
<feature type="domain" description="Major facilitator superfamily (MFS) profile" evidence="9">
    <location>
        <begin position="84"/>
        <end position="519"/>
    </location>
</feature>
<keyword evidence="3 8" id="KW-0812">Transmembrane</keyword>
<evidence type="ECO:0000256" key="2">
    <source>
        <dbReference type="ARBA" id="ARBA00022448"/>
    </source>
</evidence>
<evidence type="ECO:0000313" key="11">
    <source>
        <dbReference type="Proteomes" id="UP000054558"/>
    </source>
</evidence>
<feature type="non-terminal residue" evidence="10">
    <location>
        <position position="1"/>
    </location>
</feature>
<feature type="region of interest" description="Disordered" evidence="7">
    <location>
        <begin position="286"/>
        <end position="307"/>
    </location>
</feature>
<evidence type="ECO:0000256" key="6">
    <source>
        <dbReference type="ARBA" id="ARBA00024338"/>
    </source>
</evidence>
<dbReference type="Pfam" id="PF07690">
    <property type="entry name" value="MFS_1"/>
    <property type="match status" value="1"/>
</dbReference>
<organism evidence="10 11">
    <name type="scientific">Klebsormidium nitens</name>
    <name type="common">Green alga</name>
    <name type="synonym">Ulothrix nitens</name>
    <dbReference type="NCBI Taxonomy" id="105231"/>
    <lineage>
        <taxon>Eukaryota</taxon>
        <taxon>Viridiplantae</taxon>
        <taxon>Streptophyta</taxon>
        <taxon>Klebsormidiophyceae</taxon>
        <taxon>Klebsormidiales</taxon>
        <taxon>Klebsormidiaceae</taxon>
        <taxon>Klebsormidium</taxon>
    </lineage>
</organism>
<dbReference type="InterPro" id="IPR044770">
    <property type="entry name" value="MFS_spinster-like"/>
</dbReference>
<feature type="transmembrane region" description="Helical" evidence="8">
    <location>
        <begin position="487"/>
        <end position="506"/>
    </location>
</feature>
<reference evidence="10 11" key="1">
    <citation type="journal article" date="2014" name="Nat. Commun.">
        <title>Klebsormidium flaccidum genome reveals primary factors for plant terrestrial adaptation.</title>
        <authorList>
            <person name="Hori K."/>
            <person name="Maruyama F."/>
            <person name="Fujisawa T."/>
            <person name="Togashi T."/>
            <person name="Yamamoto N."/>
            <person name="Seo M."/>
            <person name="Sato S."/>
            <person name="Yamada T."/>
            <person name="Mori H."/>
            <person name="Tajima N."/>
            <person name="Moriyama T."/>
            <person name="Ikeuchi M."/>
            <person name="Watanabe M."/>
            <person name="Wada H."/>
            <person name="Kobayashi K."/>
            <person name="Saito M."/>
            <person name="Masuda T."/>
            <person name="Sasaki-Sekimoto Y."/>
            <person name="Mashiguchi K."/>
            <person name="Awai K."/>
            <person name="Shimojima M."/>
            <person name="Masuda S."/>
            <person name="Iwai M."/>
            <person name="Nobusawa T."/>
            <person name="Narise T."/>
            <person name="Kondo S."/>
            <person name="Saito H."/>
            <person name="Sato R."/>
            <person name="Murakawa M."/>
            <person name="Ihara Y."/>
            <person name="Oshima-Yamada Y."/>
            <person name="Ohtaka K."/>
            <person name="Satoh M."/>
            <person name="Sonobe K."/>
            <person name="Ishii M."/>
            <person name="Ohtani R."/>
            <person name="Kanamori-Sato M."/>
            <person name="Honoki R."/>
            <person name="Miyazaki D."/>
            <person name="Mochizuki H."/>
            <person name="Umetsu J."/>
            <person name="Higashi K."/>
            <person name="Shibata D."/>
            <person name="Kamiya Y."/>
            <person name="Sato N."/>
            <person name="Nakamura Y."/>
            <person name="Tabata S."/>
            <person name="Ida S."/>
            <person name="Kurokawa K."/>
            <person name="Ohta H."/>
        </authorList>
    </citation>
    <scope>NUCLEOTIDE SEQUENCE [LARGE SCALE GENOMIC DNA]</scope>
    <source>
        <strain evidence="10 11">NIES-2285</strain>
    </source>
</reference>
<dbReference type="AlphaFoldDB" id="A0A1Y1IX52"/>
<dbReference type="OMA" id="YICAAGL"/>
<keyword evidence="4 8" id="KW-1133">Transmembrane helix</keyword>
<feature type="transmembrane region" description="Helical" evidence="8">
    <location>
        <begin position="140"/>
        <end position="158"/>
    </location>
</feature>
<feature type="transmembrane region" description="Helical" evidence="8">
    <location>
        <begin position="257"/>
        <end position="281"/>
    </location>
</feature>
<feature type="transmembrane region" description="Helical" evidence="8">
    <location>
        <begin position="227"/>
        <end position="245"/>
    </location>
</feature>
<evidence type="ECO:0000256" key="7">
    <source>
        <dbReference type="SAM" id="MobiDB-lite"/>
    </source>
</evidence>
<gene>
    <name evidence="10" type="ORF">KFL_011660020</name>
</gene>
<dbReference type="Proteomes" id="UP000054558">
    <property type="component" value="Unassembled WGS sequence"/>
</dbReference>
<evidence type="ECO:0000259" key="9">
    <source>
        <dbReference type="PROSITE" id="PS50850"/>
    </source>
</evidence>
<dbReference type="OrthoDB" id="6770063at2759"/>
<accession>A0A1Y1IX52</accession>
<feature type="transmembrane region" description="Helical" evidence="8">
    <location>
        <begin position="365"/>
        <end position="389"/>
    </location>
</feature>
<feature type="compositionally biased region" description="Basic and acidic residues" evidence="7">
    <location>
        <begin position="293"/>
        <end position="307"/>
    </location>
</feature>
<dbReference type="CDD" id="cd17328">
    <property type="entry name" value="MFS_spinster_like"/>
    <property type="match status" value="1"/>
</dbReference>
<dbReference type="PANTHER" id="PTHR23505:SF79">
    <property type="entry name" value="PROTEIN SPINSTER"/>
    <property type="match status" value="1"/>
</dbReference>
<name>A0A1Y1IX52_KLENI</name>
<evidence type="ECO:0000313" key="10">
    <source>
        <dbReference type="EMBL" id="GAQ92848.1"/>
    </source>
</evidence>
<evidence type="ECO:0000256" key="4">
    <source>
        <dbReference type="ARBA" id="ARBA00022989"/>
    </source>
</evidence>
<dbReference type="Gene3D" id="1.20.1250.20">
    <property type="entry name" value="MFS general substrate transporter like domains"/>
    <property type="match status" value="1"/>
</dbReference>
<evidence type="ECO:0000256" key="1">
    <source>
        <dbReference type="ARBA" id="ARBA00004141"/>
    </source>
</evidence>
<feature type="transmembrane region" description="Helical" evidence="8">
    <location>
        <begin position="396"/>
        <end position="417"/>
    </location>
</feature>
<evidence type="ECO:0000256" key="5">
    <source>
        <dbReference type="ARBA" id="ARBA00023136"/>
    </source>
</evidence>
<evidence type="ECO:0000256" key="3">
    <source>
        <dbReference type="ARBA" id="ARBA00022692"/>
    </source>
</evidence>
<keyword evidence="5 8" id="KW-0472">Membrane</keyword>
<dbReference type="GO" id="GO:0016020">
    <property type="term" value="C:membrane"/>
    <property type="evidence" value="ECO:0000318"/>
    <property type="project" value="GO_Central"/>
</dbReference>
<comment type="subcellular location">
    <subcellularLocation>
        <location evidence="1">Membrane</location>
        <topology evidence="1">Multi-pass membrane protein</topology>
    </subcellularLocation>
</comment>
<keyword evidence="2" id="KW-0813">Transport</keyword>
<feature type="transmembrane region" description="Helical" evidence="8">
    <location>
        <begin position="170"/>
        <end position="192"/>
    </location>
</feature>
<feature type="transmembrane region" description="Helical" evidence="8">
    <location>
        <begin position="423"/>
        <end position="444"/>
    </location>
</feature>
<dbReference type="SUPFAM" id="SSF103473">
    <property type="entry name" value="MFS general substrate transporter"/>
    <property type="match status" value="1"/>
</dbReference>
<proteinExistence type="inferred from homology"/>
<feature type="transmembrane region" description="Helical" evidence="8">
    <location>
        <begin position="333"/>
        <end position="350"/>
    </location>
</feature>